<evidence type="ECO:0000313" key="14">
    <source>
        <dbReference type="EMBL" id="GFZ76755.1"/>
    </source>
</evidence>
<dbReference type="InterPro" id="IPR000531">
    <property type="entry name" value="Beta-barrel_TonB"/>
</dbReference>
<reference evidence="14" key="1">
    <citation type="journal article" date="2014" name="Int. J. Syst. Evol. Microbiol.">
        <title>Complete genome sequence of Corynebacterium casei LMG S-19264T (=DSM 44701T), isolated from a smear-ripened cheese.</title>
        <authorList>
            <consortium name="US DOE Joint Genome Institute (JGI-PGF)"/>
            <person name="Walter F."/>
            <person name="Albersmeier A."/>
            <person name="Kalinowski J."/>
            <person name="Ruckert C."/>
        </authorList>
    </citation>
    <scope>NUCLEOTIDE SEQUENCE</scope>
    <source>
        <strain evidence="14">CGMCC 1.15425</strain>
    </source>
</reference>
<dbReference type="GO" id="GO:0015344">
    <property type="term" value="F:siderophore uptake transmembrane transporter activity"/>
    <property type="evidence" value="ECO:0007669"/>
    <property type="project" value="TreeGrafter"/>
</dbReference>
<evidence type="ECO:0000256" key="11">
    <source>
        <dbReference type="RuleBase" id="RU003357"/>
    </source>
</evidence>
<comment type="caution">
    <text evidence="14">The sequence shown here is derived from an EMBL/GenBank/DDBJ whole genome shotgun (WGS) entry which is preliminary data.</text>
</comment>
<keyword evidence="6" id="KW-0406">Ion transport</keyword>
<gene>
    <name evidence="14" type="ORF">GCM10011403_19660</name>
</gene>
<reference evidence="14" key="2">
    <citation type="submission" date="2020-09" db="EMBL/GenBank/DDBJ databases">
        <authorList>
            <person name="Sun Q."/>
            <person name="Zhou Y."/>
        </authorList>
    </citation>
    <scope>NUCLEOTIDE SEQUENCE</scope>
    <source>
        <strain evidence="14">CGMCC 1.15425</strain>
    </source>
</reference>
<dbReference type="Gene3D" id="2.170.130.10">
    <property type="entry name" value="TonB-dependent receptor, plug domain"/>
    <property type="match status" value="1"/>
</dbReference>
<keyword evidence="4 10" id="KW-0812">Transmembrane</keyword>
<dbReference type="PANTHER" id="PTHR30069">
    <property type="entry name" value="TONB-DEPENDENT OUTER MEMBRANE RECEPTOR"/>
    <property type="match status" value="1"/>
</dbReference>
<keyword evidence="8 10" id="KW-0472">Membrane</keyword>
<keyword evidence="7 11" id="KW-0798">TonB box</keyword>
<proteinExistence type="inferred from homology"/>
<dbReference type="InterPro" id="IPR039426">
    <property type="entry name" value="TonB-dep_rcpt-like"/>
</dbReference>
<keyword evidence="5" id="KW-0732">Signal</keyword>
<dbReference type="InterPro" id="IPR037066">
    <property type="entry name" value="Plug_dom_sf"/>
</dbReference>
<evidence type="ECO:0000256" key="2">
    <source>
        <dbReference type="ARBA" id="ARBA00022448"/>
    </source>
</evidence>
<organism evidence="14 15">
    <name type="scientific">Pseudohongiella nitratireducens</name>
    <dbReference type="NCBI Taxonomy" id="1768907"/>
    <lineage>
        <taxon>Bacteria</taxon>
        <taxon>Pseudomonadati</taxon>
        <taxon>Pseudomonadota</taxon>
        <taxon>Gammaproteobacteria</taxon>
        <taxon>Pseudomonadales</taxon>
        <taxon>Pseudohongiellaceae</taxon>
        <taxon>Pseudohongiella</taxon>
    </lineage>
</organism>
<evidence type="ECO:0000256" key="1">
    <source>
        <dbReference type="ARBA" id="ARBA00004571"/>
    </source>
</evidence>
<evidence type="ECO:0000256" key="5">
    <source>
        <dbReference type="ARBA" id="ARBA00022729"/>
    </source>
</evidence>
<keyword evidence="9 10" id="KW-0998">Cell outer membrane</keyword>
<dbReference type="InterPro" id="IPR012910">
    <property type="entry name" value="Plug_dom"/>
</dbReference>
<evidence type="ECO:0000256" key="4">
    <source>
        <dbReference type="ARBA" id="ARBA00022692"/>
    </source>
</evidence>
<evidence type="ECO:0000313" key="15">
    <source>
        <dbReference type="Proteomes" id="UP000627715"/>
    </source>
</evidence>
<evidence type="ECO:0000259" key="12">
    <source>
        <dbReference type="Pfam" id="PF00593"/>
    </source>
</evidence>
<dbReference type="PROSITE" id="PS52016">
    <property type="entry name" value="TONB_DEPENDENT_REC_3"/>
    <property type="match status" value="1"/>
</dbReference>
<dbReference type="Pfam" id="PF00593">
    <property type="entry name" value="TonB_dep_Rec_b-barrel"/>
    <property type="match status" value="1"/>
</dbReference>
<protein>
    <submittedName>
        <fullName evidence="14">Siderophore receptor protein</fullName>
    </submittedName>
</protein>
<dbReference type="AlphaFoldDB" id="A0A916QJW9"/>
<comment type="similarity">
    <text evidence="10 11">Belongs to the TonB-dependent receptor family.</text>
</comment>
<name>A0A916QJW9_9GAMM</name>
<dbReference type="SUPFAM" id="SSF56935">
    <property type="entry name" value="Porins"/>
    <property type="match status" value="1"/>
</dbReference>
<keyword evidence="2 10" id="KW-0813">Transport</keyword>
<sequence length="780" mass="86204">MEHVALKKRFFSLTNHSIQLLGLGILSPVLLAAGHAQGTQGVENTEQQDSAIEEVVVWGQESSRTGGLSHPGSLLNQQDLVSINVATTEDVVKYEPSLVIRRRFIGDSNGTMGVRGSNMFQTSRSMVFADGVPLHYLLQSRWNGAPRWTMVSASEIAQVEVLYGPYSAEFSGNAMGGVVLIESAIPQEREYHFDSSYFSQSFDAYGFDGTVNGYKSFFSYGDKFGDLSVYASYNHLENDSQPQTFYFGGNSNDPTATPVNGGIEGNDERSNARLWFGDTGVVNTTTDNYKLKLGYDFGEWQSLLNIAYEDRLGASTSPNTYLRDSSGNPVYSGNVVQDGWAINLPAGRLGVSEQERDSLSLGLRLRGPLSENVNFEANVNQFAVLRDQSRSSLRNPADPAWTADGQVNDFGDTGWQSAEAKLTFSELGLPGLALVTGARYEAYELNMDVYNSPDYDSATFGAYTSRSGGETEIAAAFAQFEWIMNEQWDMSLGGRYERFQSKNGYYSDDNAATATFDLVQVPGNTDSAFSPKFSVGYQPTSQWRLAYSLGKAYRFPIVEELFSQYQAYNSVSVANPGLNPENGLHQNLMIQRDIPGGSVRVNLFTETIKDVIESQSESLPGGLSVRTFIPLDETETHGAEFILNANQFLVSNLDLRFNMVYTDSEIVCNEPDPSIEGNVYPRLPQWRGNLLATYHINNRWDAGLNYQYASDSFGRADNTDREDEVYGAQDGFSRVGLKSTYRFDQGIALGLGIDNLTNETSFVAHPWPGRTVYANVSYDF</sequence>
<evidence type="ECO:0000256" key="9">
    <source>
        <dbReference type="ARBA" id="ARBA00023237"/>
    </source>
</evidence>
<dbReference type="Proteomes" id="UP000627715">
    <property type="component" value="Unassembled WGS sequence"/>
</dbReference>
<dbReference type="GO" id="GO:0009279">
    <property type="term" value="C:cell outer membrane"/>
    <property type="evidence" value="ECO:0007669"/>
    <property type="project" value="UniProtKB-SubCell"/>
</dbReference>
<evidence type="ECO:0000256" key="3">
    <source>
        <dbReference type="ARBA" id="ARBA00022452"/>
    </source>
</evidence>
<feature type="domain" description="TonB-dependent receptor-like beta-barrel" evidence="12">
    <location>
        <begin position="312"/>
        <end position="756"/>
    </location>
</feature>
<dbReference type="OrthoDB" id="9764669at2"/>
<evidence type="ECO:0000256" key="7">
    <source>
        <dbReference type="ARBA" id="ARBA00023077"/>
    </source>
</evidence>
<keyword evidence="14" id="KW-0675">Receptor</keyword>
<dbReference type="GO" id="GO:0044718">
    <property type="term" value="P:siderophore transmembrane transport"/>
    <property type="evidence" value="ECO:0007669"/>
    <property type="project" value="TreeGrafter"/>
</dbReference>
<evidence type="ECO:0000256" key="6">
    <source>
        <dbReference type="ARBA" id="ARBA00023065"/>
    </source>
</evidence>
<dbReference type="Pfam" id="PF07715">
    <property type="entry name" value="Plug"/>
    <property type="match status" value="1"/>
</dbReference>
<dbReference type="EMBL" id="BMIY01000008">
    <property type="protein sequence ID" value="GFZ76755.1"/>
    <property type="molecule type" value="Genomic_DNA"/>
</dbReference>
<comment type="subcellular location">
    <subcellularLocation>
        <location evidence="1 10">Cell outer membrane</location>
        <topology evidence="1 10">Multi-pass membrane protein</topology>
    </subcellularLocation>
</comment>
<evidence type="ECO:0000256" key="8">
    <source>
        <dbReference type="ARBA" id="ARBA00023136"/>
    </source>
</evidence>
<dbReference type="Gene3D" id="2.40.170.20">
    <property type="entry name" value="TonB-dependent receptor, beta-barrel domain"/>
    <property type="match status" value="1"/>
</dbReference>
<dbReference type="PANTHER" id="PTHR30069:SF53">
    <property type="entry name" value="COLICIN I RECEPTOR-RELATED"/>
    <property type="match status" value="1"/>
</dbReference>
<feature type="domain" description="TonB-dependent receptor plug" evidence="13">
    <location>
        <begin position="75"/>
        <end position="178"/>
    </location>
</feature>
<evidence type="ECO:0000256" key="10">
    <source>
        <dbReference type="PROSITE-ProRule" id="PRU01360"/>
    </source>
</evidence>
<evidence type="ECO:0000259" key="13">
    <source>
        <dbReference type="Pfam" id="PF07715"/>
    </source>
</evidence>
<accession>A0A916QJW9</accession>
<keyword evidence="3 10" id="KW-1134">Transmembrane beta strand</keyword>
<dbReference type="InterPro" id="IPR036942">
    <property type="entry name" value="Beta-barrel_TonB_sf"/>
</dbReference>
<keyword evidence="15" id="KW-1185">Reference proteome</keyword>